<sequence>MALQIAAFEEEDWMSLYEAFLSAFSNYFVRFAPSKEDFEKRIFHKLYIDGPLSRLAWEDGQVAGFLLHTHGPYRGKSTLYNGGTGVVPAFQRQNIATRLYENLLHHLSAAPAIQQIVLEVVDQNQAGLKFYEQLDFKYTQSFKCFKLTTPVEERLLEGINFHTPSNWASYDELFSIQPAFLDTSDHLTHNKANEHIIEATHNDQVVGAVIFQPHLGRISQLVVDEAWRARGIGRQLCARAQKVSKGKPLTLMNVTEDAYDTIEALEAIGFVNEVNQFELELII</sequence>
<comment type="caution">
    <text evidence="2">The sequence shown here is derived from an EMBL/GenBank/DDBJ whole genome shotgun (WGS) entry which is preliminary data.</text>
</comment>
<dbReference type="InterPro" id="IPR016181">
    <property type="entry name" value="Acyl_CoA_acyltransferase"/>
</dbReference>
<keyword evidence="2" id="KW-0689">Ribosomal protein</keyword>
<dbReference type="PANTHER" id="PTHR43617:SF38">
    <property type="entry name" value="N-ACETYLTRANSFERASE DOMAIN-CONTAINING PROTEIN"/>
    <property type="match status" value="1"/>
</dbReference>
<evidence type="ECO:0000313" key="3">
    <source>
        <dbReference type="Proteomes" id="UP000256779"/>
    </source>
</evidence>
<dbReference type="Gene3D" id="3.40.630.30">
    <property type="match status" value="2"/>
</dbReference>
<dbReference type="PANTHER" id="PTHR43617">
    <property type="entry name" value="L-AMINO ACID N-ACETYLTRANSFERASE"/>
    <property type="match status" value="1"/>
</dbReference>
<dbReference type="GO" id="GO:0016747">
    <property type="term" value="F:acyltransferase activity, transferring groups other than amino-acyl groups"/>
    <property type="evidence" value="ECO:0007669"/>
    <property type="project" value="InterPro"/>
</dbReference>
<name>A0A3D9L2I8_MARFU</name>
<dbReference type="InterPro" id="IPR050276">
    <property type="entry name" value="MshD_Acetyltransferase"/>
</dbReference>
<reference evidence="2 3" key="1">
    <citation type="submission" date="2018-07" db="EMBL/GenBank/DDBJ databases">
        <title>Genomic Encyclopedia of Type Strains, Phase IV (KMG-IV): sequencing the most valuable type-strain genomes for metagenomic binning, comparative biology and taxonomic classification.</title>
        <authorList>
            <person name="Goeker M."/>
        </authorList>
    </citation>
    <scope>NUCLEOTIDE SEQUENCE [LARGE SCALE GENOMIC DNA]</scope>
    <source>
        <strain evidence="2 3">DSM 4134</strain>
    </source>
</reference>
<dbReference type="CDD" id="cd04301">
    <property type="entry name" value="NAT_SF"/>
    <property type="match status" value="2"/>
</dbReference>
<dbReference type="PROSITE" id="PS51186">
    <property type="entry name" value="GNAT"/>
    <property type="match status" value="2"/>
</dbReference>
<feature type="domain" description="N-acetyltransferase" evidence="1">
    <location>
        <begin position="3"/>
        <end position="157"/>
    </location>
</feature>
<dbReference type="Proteomes" id="UP000256779">
    <property type="component" value="Unassembled WGS sequence"/>
</dbReference>
<dbReference type="Pfam" id="PF13508">
    <property type="entry name" value="Acetyltransf_7"/>
    <property type="match status" value="1"/>
</dbReference>
<evidence type="ECO:0000313" key="2">
    <source>
        <dbReference type="EMBL" id="RED98825.1"/>
    </source>
</evidence>
<gene>
    <name evidence="2" type="ORF">C7460_10917</name>
</gene>
<dbReference type="InterPro" id="IPR000182">
    <property type="entry name" value="GNAT_dom"/>
</dbReference>
<dbReference type="RefSeq" id="WP_115868131.1">
    <property type="nucleotide sequence ID" value="NZ_QREG01000009.1"/>
</dbReference>
<organism evidence="2 3">
    <name type="scientific">Marinoscillum furvescens DSM 4134</name>
    <dbReference type="NCBI Taxonomy" id="1122208"/>
    <lineage>
        <taxon>Bacteria</taxon>
        <taxon>Pseudomonadati</taxon>
        <taxon>Bacteroidota</taxon>
        <taxon>Cytophagia</taxon>
        <taxon>Cytophagales</taxon>
        <taxon>Reichenbachiellaceae</taxon>
        <taxon>Marinoscillum</taxon>
    </lineage>
</organism>
<evidence type="ECO:0000259" key="1">
    <source>
        <dbReference type="PROSITE" id="PS51186"/>
    </source>
</evidence>
<dbReference type="AlphaFoldDB" id="A0A3D9L2I8"/>
<dbReference type="OrthoDB" id="9789605at2"/>
<dbReference type="SUPFAM" id="SSF55729">
    <property type="entry name" value="Acyl-CoA N-acyltransferases (Nat)"/>
    <property type="match status" value="2"/>
</dbReference>
<feature type="domain" description="N-acetyltransferase" evidence="1">
    <location>
        <begin position="159"/>
        <end position="283"/>
    </location>
</feature>
<keyword evidence="3" id="KW-1185">Reference proteome</keyword>
<keyword evidence="2" id="KW-0687">Ribonucleoprotein</keyword>
<accession>A0A3D9L2I8</accession>
<protein>
    <submittedName>
        <fullName evidence="2">Ribosomal protein S18 acetylase RimI-like enzyme</fullName>
    </submittedName>
</protein>
<dbReference type="EMBL" id="QREG01000009">
    <property type="protein sequence ID" value="RED98825.1"/>
    <property type="molecule type" value="Genomic_DNA"/>
</dbReference>
<dbReference type="Pfam" id="PF00583">
    <property type="entry name" value="Acetyltransf_1"/>
    <property type="match status" value="1"/>
</dbReference>
<proteinExistence type="predicted"/>
<dbReference type="GO" id="GO:0005840">
    <property type="term" value="C:ribosome"/>
    <property type="evidence" value="ECO:0007669"/>
    <property type="project" value="UniProtKB-KW"/>
</dbReference>